<keyword evidence="2" id="KW-1185">Reference proteome</keyword>
<dbReference type="AlphaFoldDB" id="A0A0G3XBA3"/>
<dbReference type="Gene3D" id="2.30.110.10">
    <property type="entry name" value="Electron Transport, Fmn-binding Protein, Chain A"/>
    <property type="match status" value="1"/>
</dbReference>
<dbReference type="KEGG" id="amx:AM2010_1859"/>
<accession>A0A0G3XBA3</accession>
<dbReference type="PATRIC" id="fig|543877.4.peg.1887"/>
<dbReference type="Pfam" id="PF04299">
    <property type="entry name" value="FMN_bind_2"/>
    <property type="match status" value="1"/>
</dbReference>
<dbReference type="PANTHER" id="PTHR35802">
    <property type="entry name" value="PROTEASE SYNTHASE AND SPORULATION PROTEIN PAI 2"/>
    <property type="match status" value="1"/>
</dbReference>
<dbReference type="EMBL" id="CP011805">
    <property type="protein sequence ID" value="AKM07921.1"/>
    <property type="molecule type" value="Genomic_DNA"/>
</dbReference>
<dbReference type="Proteomes" id="UP000037643">
    <property type="component" value="Chromosome"/>
</dbReference>
<name>A0A0G3XBA3_9SPHN</name>
<dbReference type="PIRSF" id="PIRSF010372">
    <property type="entry name" value="PaiB"/>
    <property type="match status" value="1"/>
</dbReference>
<protein>
    <recommendedName>
        <fullName evidence="3">FMN-binding negative transcriptional regulator</fullName>
    </recommendedName>
</protein>
<evidence type="ECO:0008006" key="3">
    <source>
        <dbReference type="Google" id="ProtNLM"/>
    </source>
</evidence>
<dbReference type="RefSeq" id="WP_082132865.1">
    <property type="nucleotide sequence ID" value="NZ_CP011805.1"/>
</dbReference>
<proteinExistence type="predicted"/>
<dbReference type="PANTHER" id="PTHR35802:SF1">
    <property type="entry name" value="PROTEASE SYNTHASE AND SPORULATION PROTEIN PAI 2"/>
    <property type="match status" value="1"/>
</dbReference>
<evidence type="ECO:0000313" key="2">
    <source>
        <dbReference type="Proteomes" id="UP000037643"/>
    </source>
</evidence>
<reference evidence="1 2" key="1">
    <citation type="submission" date="2015-06" db="EMBL/GenBank/DDBJ databases">
        <authorList>
            <person name="Kim K.M."/>
        </authorList>
    </citation>
    <scope>NUCLEOTIDE SEQUENCE [LARGE SCALE GENOMIC DNA]</scope>
    <source>
        <strain evidence="1 2">KCTC 22370</strain>
    </source>
</reference>
<evidence type="ECO:0000313" key="1">
    <source>
        <dbReference type="EMBL" id="AKM07921.1"/>
    </source>
</evidence>
<dbReference type="STRING" id="543877.AM2010_1859"/>
<gene>
    <name evidence="1" type="ORF">AM2010_1859</name>
</gene>
<sequence>MELYFGRDTTMNHERRLYAPEAYAAREPRQIVRDYPFALLFTNGADGPLATSVPIYFETDDPAETRLIGHMARKNPHAQALQTGDRALAVFAGPHAYISAGWYRERPTVPTWDYVTAHVRGTLEPFDDDATQLQLLERVTDMVEQDRDPAWTMAQAPEGKVDALLPHIRSFRIEIDSIEGVTKLSQTHPAGDRARVIDALETRGQFGDREIAALMRANERSGEPS</sequence>
<dbReference type="OrthoDB" id="9794948at2"/>
<organism evidence="1 2">
    <name type="scientific">Pelagerythrobacter marensis</name>
    <dbReference type="NCBI Taxonomy" id="543877"/>
    <lineage>
        <taxon>Bacteria</taxon>
        <taxon>Pseudomonadati</taxon>
        <taxon>Pseudomonadota</taxon>
        <taxon>Alphaproteobacteria</taxon>
        <taxon>Sphingomonadales</taxon>
        <taxon>Erythrobacteraceae</taxon>
        <taxon>Pelagerythrobacter</taxon>
    </lineage>
</organism>
<dbReference type="SUPFAM" id="SSF50475">
    <property type="entry name" value="FMN-binding split barrel"/>
    <property type="match status" value="1"/>
</dbReference>
<dbReference type="InterPro" id="IPR007396">
    <property type="entry name" value="TR_PAI2-type"/>
</dbReference>
<dbReference type="InterPro" id="IPR012349">
    <property type="entry name" value="Split_barrel_FMN-bd"/>
</dbReference>